<dbReference type="GeneID" id="44298949"/>
<evidence type="ECO:0000313" key="8">
    <source>
        <dbReference type="EMBL" id="ORV22236.1"/>
    </source>
</evidence>
<feature type="domain" description="Acyl-CoA dehydrogenase/oxidase C-terminal" evidence="6">
    <location>
        <begin position="200"/>
        <end position="318"/>
    </location>
</feature>
<protein>
    <submittedName>
        <fullName evidence="7">Acyl-CoA dehydrogenase</fullName>
    </submittedName>
</protein>
<dbReference type="Proteomes" id="UP000182227">
    <property type="component" value="Unassembled WGS sequence"/>
</dbReference>
<dbReference type="EMBL" id="CTEF01000001">
    <property type="protein sequence ID" value="CQD10114.1"/>
    <property type="molecule type" value="Genomic_DNA"/>
</dbReference>
<proteinExistence type="inferred from homology"/>
<evidence type="ECO:0000256" key="2">
    <source>
        <dbReference type="ARBA" id="ARBA00009347"/>
    </source>
</evidence>
<evidence type="ECO:0000313" key="9">
    <source>
        <dbReference type="Proteomes" id="UP000182227"/>
    </source>
</evidence>
<dbReference type="GO" id="GO:0050660">
    <property type="term" value="F:flavin adenine dinucleotide binding"/>
    <property type="evidence" value="ECO:0007669"/>
    <property type="project" value="InterPro"/>
</dbReference>
<organism evidence="7 9">
    <name type="scientific">Mycolicibacterium conceptionense</name>
    <dbReference type="NCBI Taxonomy" id="451644"/>
    <lineage>
        <taxon>Bacteria</taxon>
        <taxon>Bacillati</taxon>
        <taxon>Actinomycetota</taxon>
        <taxon>Actinomycetes</taxon>
        <taxon>Mycobacteriales</taxon>
        <taxon>Mycobacteriaceae</taxon>
        <taxon>Mycolicibacterium</taxon>
    </lineage>
</organism>
<accession>A0A0U1D9W9</accession>
<keyword evidence="4" id="KW-0274">FAD</keyword>
<dbReference type="InterPro" id="IPR009075">
    <property type="entry name" value="AcylCo_DH/oxidase_C"/>
</dbReference>
<reference evidence="7 9" key="1">
    <citation type="submission" date="2015-03" db="EMBL/GenBank/DDBJ databases">
        <authorList>
            <person name="Murphy D."/>
        </authorList>
    </citation>
    <scope>NUCLEOTIDE SEQUENCE [LARGE SCALE GENOMIC DNA]</scope>
    <source>
        <strain evidence="7 9">D16</strain>
    </source>
</reference>
<gene>
    <name evidence="8" type="ORF">AWB98_25965</name>
    <name evidence="7" type="ORF">BN970_01977</name>
</gene>
<evidence type="ECO:0000313" key="10">
    <source>
        <dbReference type="Proteomes" id="UP000193811"/>
    </source>
</evidence>
<reference evidence="8 10" key="2">
    <citation type="submission" date="2016-01" db="EMBL/GenBank/DDBJ databases">
        <title>The new phylogeny of the genus Mycobacterium.</title>
        <authorList>
            <person name="Tarcisio F."/>
            <person name="Conor M."/>
            <person name="Antonella G."/>
            <person name="Elisabetta G."/>
            <person name="Giulia F.S."/>
            <person name="Sara T."/>
            <person name="Anna F."/>
            <person name="Clotilde B."/>
            <person name="Roberto B."/>
            <person name="Veronica D.S."/>
            <person name="Fabio R."/>
            <person name="Monica P."/>
            <person name="Olivier J."/>
            <person name="Enrico T."/>
            <person name="Nicola S."/>
        </authorList>
    </citation>
    <scope>NUCLEOTIDE SEQUENCE [LARGE SCALE GENOMIC DNA]</scope>
    <source>
        <strain evidence="8 10">CCUG 50187</strain>
    </source>
</reference>
<dbReference type="Gene3D" id="1.20.140.10">
    <property type="entry name" value="Butyryl-CoA Dehydrogenase, subunit A, domain 3"/>
    <property type="match status" value="1"/>
</dbReference>
<keyword evidence="3" id="KW-0285">Flavoprotein</keyword>
<evidence type="ECO:0000313" key="7">
    <source>
        <dbReference type="EMBL" id="CQD10114.1"/>
    </source>
</evidence>
<dbReference type="GO" id="GO:0003995">
    <property type="term" value="F:acyl-CoA dehydrogenase activity"/>
    <property type="evidence" value="ECO:0007669"/>
    <property type="project" value="TreeGrafter"/>
</dbReference>
<dbReference type="InterPro" id="IPR036250">
    <property type="entry name" value="AcylCo_DH-like_C"/>
</dbReference>
<dbReference type="SUPFAM" id="SSF56645">
    <property type="entry name" value="Acyl-CoA dehydrogenase NM domain-like"/>
    <property type="match status" value="1"/>
</dbReference>
<dbReference type="SUPFAM" id="SSF47203">
    <property type="entry name" value="Acyl-CoA dehydrogenase C-terminal domain-like"/>
    <property type="match status" value="1"/>
</dbReference>
<dbReference type="AlphaFoldDB" id="A0A0U1D9W9"/>
<evidence type="ECO:0000256" key="3">
    <source>
        <dbReference type="ARBA" id="ARBA00022630"/>
    </source>
</evidence>
<sequence>MNTTELASKAPDTVDPDLAAMIDNVFGYRQGIVPVAPGARVEYDRALWQRLDSLGLIRLTGAEDAGGSGAGWHEAAELLTAAVRHGVRAPLAEHDLLACWLLEAVGLPVDDAVRTVCVQPRDGGPATAVPWAADAERIVVLWPAGVEYRLTEFDTADLSITPGTNLIGEPRDAISVDTSGIIGHPVPAELVDQLGRKSAMVRAIQVCGALDGAVALSIEHVASRVQFGRALAKFQAIQNLISDAAAEAALARAATESALRLAIDTDWQSTYLDFQIATARSCVGHAAGVVVRNAHQVHGAIGTTHEHRLHTYTRAAVAWRSEFGSVRFWDAQVAAAAVAAGGQGLWGLITGRS</sequence>
<keyword evidence="5" id="KW-0560">Oxidoreductase</keyword>
<evidence type="ECO:0000256" key="5">
    <source>
        <dbReference type="ARBA" id="ARBA00023002"/>
    </source>
</evidence>
<evidence type="ECO:0000256" key="1">
    <source>
        <dbReference type="ARBA" id="ARBA00001974"/>
    </source>
</evidence>
<dbReference type="Gene3D" id="1.10.540.10">
    <property type="entry name" value="Acyl-CoA dehydrogenase/oxidase, N-terminal domain"/>
    <property type="match status" value="1"/>
</dbReference>
<dbReference type="PANTHER" id="PTHR43884:SF20">
    <property type="entry name" value="ACYL-COA DEHYDROGENASE FADE28"/>
    <property type="match status" value="1"/>
</dbReference>
<dbReference type="InterPro" id="IPR009100">
    <property type="entry name" value="AcylCoA_DH/oxidase_NM_dom_sf"/>
</dbReference>
<keyword evidence="10" id="KW-1185">Reference proteome</keyword>
<name>A0A0U1D9W9_9MYCO</name>
<evidence type="ECO:0000259" key="6">
    <source>
        <dbReference type="Pfam" id="PF00441"/>
    </source>
</evidence>
<dbReference type="PANTHER" id="PTHR43884">
    <property type="entry name" value="ACYL-COA DEHYDROGENASE"/>
    <property type="match status" value="1"/>
</dbReference>
<dbReference type="EMBL" id="LQOP01000028">
    <property type="protein sequence ID" value="ORV22236.1"/>
    <property type="molecule type" value="Genomic_DNA"/>
</dbReference>
<dbReference type="Pfam" id="PF00441">
    <property type="entry name" value="Acyl-CoA_dh_1"/>
    <property type="match status" value="1"/>
</dbReference>
<comment type="cofactor">
    <cofactor evidence="1">
        <name>FAD</name>
        <dbReference type="ChEBI" id="CHEBI:57692"/>
    </cofactor>
</comment>
<dbReference type="InterPro" id="IPR037069">
    <property type="entry name" value="AcylCoA_DH/ox_N_sf"/>
</dbReference>
<comment type="similarity">
    <text evidence="2">Belongs to the acyl-CoA dehydrogenase family.</text>
</comment>
<evidence type="ECO:0000256" key="4">
    <source>
        <dbReference type="ARBA" id="ARBA00022827"/>
    </source>
</evidence>
<dbReference type="Proteomes" id="UP000193811">
    <property type="component" value="Unassembled WGS sequence"/>
</dbReference>
<dbReference type="RefSeq" id="WP_208862473.1">
    <property type="nucleotide sequence ID" value="NZ_JACKVA010000035.1"/>
</dbReference>